<feature type="chain" id="PRO_5047321853" description="Cellulose biosynthesis protein BcsS" evidence="1">
    <location>
        <begin position="29"/>
        <end position="249"/>
    </location>
</feature>
<dbReference type="EMBL" id="BPRA01000015">
    <property type="protein sequence ID" value="GJE56745.1"/>
    <property type="molecule type" value="Genomic_DNA"/>
</dbReference>
<protein>
    <recommendedName>
        <fullName evidence="4">Cellulose biosynthesis protein BcsS</fullName>
    </recommendedName>
</protein>
<reference evidence="2" key="2">
    <citation type="submission" date="2021-08" db="EMBL/GenBank/DDBJ databases">
        <authorList>
            <person name="Tani A."/>
            <person name="Ola A."/>
            <person name="Ogura Y."/>
            <person name="Katsura K."/>
            <person name="Hayashi T."/>
        </authorList>
    </citation>
    <scope>NUCLEOTIDE SEQUENCE</scope>
    <source>
        <strain evidence="2">DSM 23674</strain>
    </source>
</reference>
<dbReference type="Proteomes" id="UP001055101">
    <property type="component" value="Unassembled WGS sequence"/>
</dbReference>
<organism evidence="2 3">
    <name type="scientific">Methylobacterium thuringiense</name>
    <dbReference type="NCBI Taxonomy" id="1003091"/>
    <lineage>
        <taxon>Bacteria</taxon>
        <taxon>Pseudomonadati</taxon>
        <taxon>Pseudomonadota</taxon>
        <taxon>Alphaproteobacteria</taxon>
        <taxon>Hyphomicrobiales</taxon>
        <taxon>Methylobacteriaceae</taxon>
        <taxon>Methylobacterium</taxon>
    </lineage>
</organism>
<evidence type="ECO:0008006" key="4">
    <source>
        <dbReference type="Google" id="ProtNLM"/>
    </source>
</evidence>
<accession>A0ABQ4TSA7</accession>
<dbReference type="RefSeq" id="WP_238232388.1">
    <property type="nucleotide sequence ID" value="NZ_BPRA01000015.1"/>
</dbReference>
<evidence type="ECO:0000313" key="3">
    <source>
        <dbReference type="Proteomes" id="UP001055101"/>
    </source>
</evidence>
<dbReference type="InterPro" id="IPR031485">
    <property type="entry name" value="CBP_BcsS"/>
</dbReference>
<evidence type="ECO:0000256" key="1">
    <source>
        <dbReference type="SAM" id="SignalP"/>
    </source>
</evidence>
<comment type="caution">
    <text evidence="2">The sequence shown here is derived from an EMBL/GenBank/DDBJ whole genome shotgun (WGS) entry which is preliminary data.</text>
</comment>
<feature type="signal peptide" evidence="1">
    <location>
        <begin position="1"/>
        <end position="28"/>
    </location>
</feature>
<proteinExistence type="predicted"/>
<keyword evidence="1" id="KW-0732">Signal</keyword>
<keyword evidence="3" id="KW-1185">Reference proteome</keyword>
<name>A0ABQ4TSA7_9HYPH</name>
<sequence length="249" mass="26426">MWNDPIRRTRGRRGYVAVLGGLSLFSFAAPSAAKDEAVNAVLFGSMDTGTSLFTSGGFKAAPDRVDREGFAVLAVVGAGARREQAPAAVNGTLPTLVRITGLAALLGGYQFFFDWGVLGLFAGPEGSVETLVGNGSFGAIETRFGARLQGEVWARPSENTLTTVTLVMGSARWDAYGRVSAGYRVLGAYLGPEAAAYADRTGYGRFSLGLHATDFGFGDFKFRVSGGYSYERETERMGPYLSVAGWVPL</sequence>
<evidence type="ECO:0000313" key="2">
    <source>
        <dbReference type="EMBL" id="GJE56745.1"/>
    </source>
</evidence>
<reference evidence="2" key="1">
    <citation type="journal article" date="2021" name="Front. Microbiol.">
        <title>Comprehensive Comparative Genomics and Phenotyping of Methylobacterium Species.</title>
        <authorList>
            <person name="Alessa O."/>
            <person name="Ogura Y."/>
            <person name="Fujitani Y."/>
            <person name="Takami H."/>
            <person name="Hayashi T."/>
            <person name="Sahin N."/>
            <person name="Tani A."/>
        </authorList>
    </citation>
    <scope>NUCLEOTIDE SEQUENCE</scope>
    <source>
        <strain evidence="2">DSM 23674</strain>
    </source>
</reference>
<dbReference type="Pfam" id="PF17036">
    <property type="entry name" value="CBP_BcsS"/>
    <property type="match status" value="1"/>
</dbReference>
<gene>
    <name evidence="2" type="ORF">EKPJFOCH_3253</name>
</gene>